<proteinExistence type="predicted"/>
<keyword evidence="2" id="KW-1185">Reference proteome</keyword>
<dbReference type="Proteomes" id="UP001165960">
    <property type="component" value="Unassembled WGS sequence"/>
</dbReference>
<protein>
    <submittedName>
        <fullName evidence="1">Uncharacterized protein</fullName>
    </submittedName>
</protein>
<sequence>MGQLIIPLAVLSSALLAVQLITATTNLINTNEPMILDKNIAWSGEGDLETYHLTNGIDAPGEACILTPKGATRCFKKSGQKYRFGKGFPVTETVNCPNVICQVETQARKLTTIRKEKWTNISGHDAINLISKFIPDKLNYAKSAPFIGKPLAIQGPGSFRISFKSIQYLLEGTFTANYFNGQVSVINKTFFCIPLKLKDGSMDGIYVIDKA</sequence>
<dbReference type="EMBL" id="QTSX02005765">
    <property type="protein sequence ID" value="KAJ9057814.1"/>
    <property type="molecule type" value="Genomic_DNA"/>
</dbReference>
<name>A0ACC2S655_9FUNG</name>
<evidence type="ECO:0000313" key="1">
    <source>
        <dbReference type="EMBL" id="KAJ9057814.1"/>
    </source>
</evidence>
<gene>
    <name evidence="1" type="ORF">DSO57_1019134</name>
</gene>
<organism evidence="1 2">
    <name type="scientific">Entomophthora muscae</name>
    <dbReference type="NCBI Taxonomy" id="34485"/>
    <lineage>
        <taxon>Eukaryota</taxon>
        <taxon>Fungi</taxon>
        <taxon>Fungi incertae sedis</taxon>
        <taxon>Zoopagomycota</taxon>
        <taxon>Entomophthoromycotina</taxon>
        <taxon>Entomophthoromycetes</taxon>
        <taxon>Entomophthorales</taxon>
        <taxon>Entomophthoraceae</taxon>
        <taxon>Entomophthora</taxon>
    </lineage>
</organism>
<accession>A0ACC2S655</accession>
<evidence type="ECO:0000313" key="2">
    <source>
        <dbReference type="Proteomes" id="UP001165960"/>
    </source>
</evidence>
<reference evidence="1" key="1">
    <citation type="submission" date="2022-04" db="EMBL/GenBank/DDBJ databases">
        <title>Genome of the entomopathogenic fungus Entomophthora muscae.</title>
        <authorList>
            <person name="Elya C."/>
            <person name="Lovett B.R."/>
            <person name="Lee E."/>
            <person name="Macias A.M."/>
            <person name="Hajek A.E."/>
            <person name="De Bivort B.L."/>
            <person name="Kasson M.T."/>
            <person name="De Fine Licht H.H."/>
            <person name="Stajich J.E."/>
        </authorList>
    </citation>
    <scope>NUCLEOTIDE SEQUENCE</scope>
    <source>
        <strain evidence="1">Berkeley</strain>
    </source>
</reference>
<comment type="caution">
    <text evidence="1">The sequence shown here is derived from an EMBL/GenBank/DDBJ whole genome shotgun (WGS) entry which is preliminary data.</text>
</comment>